<dbReference type="PANTHER" id="PTHR43818">
    <property type="entry name" value="BCDNA.GH03377"/>
    <property type="match status" value="1"/>
</dbReference>
<dbReference type="Proteomes" id="UP000248614">
    <property type="component" value="Unassembled WGS sequence"/>
</dbReference>
<dbReference type="Pfam" id="PF01408">
    <property type="entry name" value="GFO_IDH_MocA"/>
    <property type="match status" value="1"/>
</dbReference>
<evidence type="ECO:0000313" key="3">
    <source>
        <dbReference type="Proteomes" id="UP000248614"/>
    </source>
</evidence>
<dbReference type="GO" id="GO:0000166">
    <property type="term" value="F:nucleotide binding"/>
    <property type="evidence" value="ECO:0007669"/>
    <property type="project" value="InterPro"/>
</dbReference>
<organism evidence="2 3">
    <name type="scientific">Sphingomonas hengshuiensis</name>
    <dbReference type="NCBI Taxonomy" id="1609977"/>
    <lineage>
        <taxon>Bacteria</taxon>
        <taxon>Pseudomonadati</taxon>
        <taxon>Pseudomonadota</taxon>
        <taxon>Alphaproteobacteria</taxon>
        <taxon>Sphingomonadales</taxon>
        <taxon>Sphingomonadaceae</taxon>
        <taxon>Sphingomonas</taxon>
    </lineage>
</organism>
<accession>A0A2W4Z2C9</accession>
<dbReference type="Gene3D" id="3.40.50.720">
    <property type="entry name" value="NAD(P)-binding Rossmann-like Domain"/>
    <property type="match status" value="1"/>
</dbReference>
<feature type="domain" description="Gfo/Idh/MocA-like oxidoreductase N-terminal" evidence="1">
    <location>
        <begin position="17"/>
        <end position="126"/>
    </location>
</feature>
<evidence type="ECO:0000313" key="2">
    <source>
        <dbReference type="EMBL" id="PZO75627.1"/>
    </source>
</evidence>
<dbReference type="SUPFAM" id="SSF51735">
    <property type="entry name" value="NAD(P)-binding Rossmann-fold domains"/>
    <property type="match status" value="1"/>
</dbReference>
<evidence type="ECO:0000259" key="1">
    <source>
        <dbReference type="Pfam" id="PF01408"/>
    </source>
</evidence>
<comment type="caution">
    <text evidence="2">The sequence shown here is derived from an EMBL/GenBank/DDBJ whole genome shotgun (WGS) entry which is preliminary data.</text>
</comment>
<dbReference type="PANTHER" id="PTHR43818:SF7">
    <property type="entry name" value="DEHYDROGENASE"/>
    <property type="match status" value="1"/>
</dbReference>
<gene>
    <name evidence="2" type="ORF">DI632_11715</name>
</gene>
<dbReference type="InterPro" id="IPR036291">
    <property type="entry name" value="NAD(P)-bd_dom_sf"/>
</dbReference>
<sequence>MSDKYRQESVTLATPTRIALAGIGKIARDQHIPHLAASPDFDLVAAVTGHTPPGGVPGFPTIDAMMAAMPDVQAISICTPPRGRLSLIRQALDHGLDVMIEKPPAATLSEAQAFARAAERAGRVLFATWHSREAAAVEPARAWLARRTIRRVAVNWKEDVRVWHPGQDWIWAPGIGVFDPGINALSVITRILPRPLLLDAAELRFPSNRDAPIAADLDFTDTAGVPVRVEFDFDQTGPQTWDIDIDTDDGRLTLSMGASRMAVDGAAVDVGDEPEYARLYRRFAECLATRTSDVDLSPFVHVNDAFLLGRRVTVGAFGE</sequence>
<proteinExistence type="predicted"/>
<dbReference type="EMBL" id="QFNF01000032">
    <property type="protein sequence ID" value="PZO75627.1"/>
    <property type="molecule type" value="Genomic_DNA"/>
</dbReference>
<dbReference type="AlphaFoldDB" id="A0A2W4Z2C9"/>
<name>A0A2W4Z2C9_9SPHN</name>
<dbReference type="Gene3D" id="3.30.360.10">
    <property type="entry name" value="Dihydrodipicolinate Reductase, domain 2"/>
    <property type="match status" value="1"/>
</dbReference>
<protein>
    <submittedName>
        <fullName evidence="2">Galactose 1-dehydrogenase</fullName>
    </submittedName>
</protein>
<dbReference type="InterPro" id="IPR000683">
    <property type="entry name" value="Gfo/Idh/MocA-like_OxRdtase_N"/>
</dbReference>
<reference evidence="2 3" key="1">
    <citation type="submission" date="2017-08" db="EMBL/GenBank/DDBJ databases">
        <title>Infants hospitalized years apart are colonized by the same room-sourced microbial strains.</title>
        <authorList>
            <person name="Brooks B."/>
            <person name="Olm M.R."/>
            <person name="Firek B.A."/>
            <person name="Baker R."/>
            <person name="Thomas B.C."/>
            <person name="Morowitz M.J."/>
            <person name="Banfield J.F."/>
        </authorList>
    </citation>
    <scope>NUCLEOTIDE SEQUENCE [LARGE SCALE GENOMIC DNA]</scope>
    <source>
        <strain evidence="2">S2_018_000_R3_110</strain>
    </source>
</reference>
<dbReference type="InterPro" id="IPR050463">
    <property type="entry name" value="Gfo/Idh/MocA_oxidrdct_glycsds"/>
</dbReference>